<evidence type="ECO:0000313" key="1">
    <source>
        <dbReference type="EMBL" id="KKU61479.1"/>
    </source>
</evidence>
<protein>
    <submittedName>
        <fullName evidence="1">Uncharacterized protein</fullName>
    </submittedName>
</protein>
<dbReference type="Proteomes" id="UP000033860">
    <property type="component" value="Unassembled WGS sequence"/>
</dbReference>
<gene>
    <name evidence="1" type="ORF">UX85_C0003G0138</name>
</gene>
<accession>A0A0G1RVW6</accession>
<comment type="caution">
    <text evidence="1">The sequence shown here is derived from an EMBL/GenBank/DDBJ whole genome shotgun (WGS) entry which is preliminary data.</text>
</comment>
<organism evidence="1 2">
    <name type="scientific">Candidatus Beckwithbacteria bacterium GW2011_GWB1_47_15</name>
    <dbReference type="NCBI Taxonomy" id="1618371"/>
    <lineage>
        <taxon>Bacteria</taxon>
        <taxon>Candidatus Beckwithiibacteriota</taxon>
    </lineage>
</organism>
<name>A0A0G1RVW6_9BACT</name>
<sequence length="85" mass="9286">MFIYLAYPILIVPSSLPAINAILIEEAIPPDPLADELDYPADQPANSGLNQLTIKQIGAEPLSFTQKVDAILDLHRQGMEMILGQ</sequence>
<dbReference type="AlphaFoldDB" id="A0A0G1RVW6"/>
<reference evidence="1 2" key="1">
    <citation type="journal article" date="2015" name="Nature">
        <title>rRNA introns, odd ribosomes, and small enigmatic genomes across a large radiation of phyla.</title>
        <authorList>
            <person name="Brown C.T."/>
            <person name="Hug L.A."/>
            <person name="Thomas B.C."/>
            <person name="Sharon I."/>
            <person name="Castelle C.J."/>
            <person name="Singh A."/>
            <person name="Wilkins M.J."/>
            <person name="Williams K.H."/>
            <person name="Banfield J.F."/>
        </authorList>
    </citation>
    <scope>NUCLEOTIDE SEQUENCE [LARGE SCALE GENOMIC DNA]</scope>
</reference>
<evidence type="ECO:0000313" key="2">
    <source>
        <dbReference type="Proteomes" id="UP000033860"/>
    </source>
</evidence>
<dbReference type="EMBL" id="LCNT01000003">
    <property type="protein sequence ID" value="KKU61479.1"/>
    <property type="molecule type" value="Genomic_DNA"/>
</dbReference>
<proteinExistence type="predicted"/>